<evidence type="ECO:0000259" key="2">
    <source>
        <dbReference type="Pfam" id="PF10180"/>
    </source>
</evidence>
<feature type="compositionally biased region" description="Basic and acidic residues" evidence="1">
    <location>
        <begin position="79"/>
        <end position="88"/>
    </location>
</feature>
<dbReference type="PANTHER" id="PTHR22306">
    <property type="entry name" value="CHROMOSOME 7 OPEN READING FRAME 50"/>
    <property type="match status" value="1"/>
</dbReference>
<evidence type="ECO:0000313" key="3">
    <source>
        <dbReference type="EMBL" id="KAF2899636.1"/>
    </source>
</evidence>
<feature type="region of interest" description="Disordered" evidence="1">
    <location>
        <begin position="1"/>
        <end position="20"/>
    </location>
</feature>
<organism evidence="3 4">
    <name type="scientific">Ignelater luminosus</name>
    <name type="common">Cucubano</name>
    <name type="synonym">Pyrophorus luminosus</name>
    <dbReference type="NCBI Taxonomy" id="2038154"/>
    <lineage>
        <taxon>Eukaryota</taxon>
        <taxon>Metazoa</taxon>
        <taxon>Ecdysozoa</taxon>
        <taxon>Arthropoda</taxon>
        <taxon>Hexapoda</taxon>
        <taxon>Insecta</taxon>
        <taxon>Pterygota</taxon>
        <taxon>Neoptera</taxon>
        <taxon>Endopterygota</taxon>
        <taxon>Coleoptera</taxon>
        <taxon>Polyphaga</taxon>
        <taxon>Elateriformia</taxon>
        <taxon>Elateroidea</taxon>
        <taxon>Elateridae</taxon>
        <taxon>Agrypninae</taxon>
        <taxon>Pyrophorini</taxon>
        <taxon>Ignelater</taxon>
    </lineage>
</organism>
<dbReference type="Pfam" id="PF10180">
    <property type="entry name" value="WKF"/>
    <property type="match status" value="1"/>
</dbReference>
<dbReference type="InterPro" id="IPR019327">
    <property type="entry name" value="WKF"/>
</dbReference>
<evidence type="ECO:0000256" key="1">
    <source>
        <dbReference type="SAM" id="MobiDB-lite"/>
    </source>
</evidence>
<feature type="region of interest" description="Disordered" evidence="1">
    <location>
        <begin position="25"/>
        <end position="133"/>
    </location>
</feature>
<gene>
    <name evidence="3" type="ORF">ILUMI_06545</name>
</gene>
<dbReference type="OrthoDB" id="10261563at2759"/>
<name>A0A8K0D918_IGNLU</name>
<accession>A0A8K0D918</accession>
<comment type="caution">
    <text evidence="3">The sequence shown here is derived from an EMBL/GenBank/DDBJ whole genome shotgun (WGS) entry which is preliminary data.</text>
</comment>
<dbReference type="PANTHER" id="PTHR22306:SF2">
    <property type="entry name" value="CHROMOSOME 7 OPEN READING FRAME 50"/>
    <property type="match status" value="1"/>
</dbReference>
<dbReference type="EMBL" id="VTPC01002712">
    <property type="protein sequence ID" value="KAF2899636.1"/>
    <property type="molecule type" value="Genomic_DNA"/>
</dbReference>
<evidence type="ECO:0000313" key="4">
    <source>
        <dbReference type="Proteomes" id="UP000801492"/>
    </source>
</evidence>
<feature type="compositionally biased region" description="Basic residues" evidence="1">
    <location>
        <begin position="9"/>
        <end position="20"/>
    </location>
</feature>
<reference evidence="3" key="1">
    <citation type="submission" date="2019-08" db="EMBL/GenBank/DDBJ databases">
        <title>The genome of the North American firefly Photinus pyralis.</title>
        <authorList>
            <consortium name="Photinus pyralis genome working group"/>
            <person name="Fallon T.R."/>
            <person name="Sander Lower S.E."/>
            <person name="Weng J.-K."/>
        </authorList>
    </citation>
    <scope>NUCLEOTIDE SEQUENCE</scope>
    <source>
        <strain evidence="3">TRF0915ILg1</strain>
        <tissue evidence="3">Whole body</tissue>
    </source>
</reference>
<dbReference type="Proteomes" id="UP000801492">
    <property type="component" value="Unassembled WGS sequence"/>
</dbReference>
<keyword evidence="4" id="KW-1185">Reference proteome</keyword>
<dbReference type="AlphaFoldDB" id="A0A8K0D918"/>
<proteinExistence type="predicted"/>
<sequence>MSDDASMSKKSKRWGKKLKKISFDEEIVPKNLAQTKIKLQMQDKLDITSDTNKSKRQKLSVDALQANKESKKQKRKKKTENELVDNKETQNPTGSDTANVAEDSLDEQAELNQANPTIQKEESKRAKKRKKHQQLLLEKKVKVDIAMQGKTLNYLSQWKHNRDEWKFEKLRQIWLQQNMFDSDRVPDKFWETSVEYFSNAKGKIRQILIDDALKIIEKSESEVVQTNAKEEESTSNDEKDQLIINKLQRAKDIIQCLQE</sequence>
<feature type="domain" description="WKF" evidence="2">
    <location>
        <begin position="153"/>
        <end position="214"/>
    </location>
</feature>
<protein>
    <recommendedName>
        <fullName evidence="2">WKF domain-containing protein</fullName>
    </recommendedName>
</protein>
<feature type="compositionally biased region" description="Polar residues" evidence="1">
    <location>
        <begin position="89"/>
        <end position="98"/>
    </location>
</feature>